<protein>
    <submittedName>
        <fullName evidence="2">Uncharacterized protein</fullName>
    </submittedName>
</protein>
<evidence type="ECO:0000313" key="2">
    <source>
        <dbReference type="EMBL" id="CAK0793038.1"/>
    </source>
</evidence>
<comment type="caution">
    <text evidence="2">The sequence shown here is derived from an EMBL/GenBank/DDBJ whole genome shotgun (WGS) entry which is preliminary data.</text>
</comment>
<sequence>MFDTKQALEREVQEQAEKAAVAAKAKLANKLRQKQQELKSAEKASSPPESLFRSGANAGLYSEFDDAGVPTKLADGSEVSAKKRKDFAKERSRSRRRSSRSFPRRRRPPAAWRLSSPRCGPRRRSSRGRSAPWTAPEVGGGARACAAALESGALRHVTTASIVFVGRPLPARSCQFQHFRTSANPRRCSALAVSNTQAPPA</sequence>
<feature type="compositionally biased region" description="Basic residues" evidence="1">
    <location>
        <begin position="82"/>
        <end position="108"/>
    </location>
</feature>
<reference evidence="2" key="1">
    <citation type="submission" date="2023-10" db="EMBL/GenBank/DDBJ databases">
        <authorList>
            <person name="Chen Y."/>
            <person name="Shah S."/>
            <person name="Dougan E. K."/>
            <person name="Thang M."/>
            <person name="Chan C."/>
        </authorList>
    </citation>
    <scope>NUCLEOTIDE SEQUENCE [LARGE SCALE GENOMIC DNA]</scope>
</reference>
<name>A0ABN9PLF6_9DINO</name>
<evidence type="ECO:0000313" key="3">
    <source>
        <dbReference type="Proteomes" id="UP001189429"/>
    </source>
</evidence>
<feature type="compositionally biased region" description="Low complexity" evidence="1">
    <location>
        <begin position="109"/>
        <end position="119"/>
    </location>
</feature>
<gene>
    <name evidence="2" type="ORF">PCOR1329_LOCUS3452</name>
</gene>
<feature type="region of interest" description="Disordered" evidence="1">
    <location>
        <begin position="30"/>
        <end position="138"/>
    </location>
</feature>
<keyword evidence="3" id="KW-1185">Reference proteome</keyword>
<evidence type="ECO:0000256" key="1">
    <source>
        <dbReference type="SAM" id="MobiDB-lite"/>
    </source>
</evidence>
<proteinExistence type="predicted"/>
<dbReference type="Proteomes" id="UP001189429">
    <property type="component" value="Unassembled WGS sequence"/>
</dbReference>
<dbReference type="EMBL" id="CAUYUJ010000891">
    <property type="protein sequence ID" value="CAK0793038.1"/>
    <property type="molecule type" value="Genomic_DNA"/>
</dbReference>
<accession>A0ABN9PLF6</accession>
<organism evidence="2 3">
    <name type="scientific">Prorocentrum cordatum</name>
    <dbReference type="NCBI Taxonomy" id="2364126"/>
    <lineage>
        <taxon>Eukaryota</taxon>
        <taxon>Sar</taxon>
        <taxon>Alveolata</taxon>
        <taxon>Dinophyceae</taxon>
        <taxon>Prorocentrales</taxon>
        <taxon>Prorocentraceae</taxon>
        <taxon>Prorocentrum</taxon>
    </lineage>
</organism>